<keyword evidence="7" id="KW-1185">Reference proteome</keyword>
<evidence type="ECO:0000256" key="4">
    <source>
        <dbReference type="PROSITE-ProRule" id="PRU00510"/>
    </source>
</evidence>
<dbReference type="Gene3D" id="1.20.120.910">
    <property type="entry name" value="DksA, coiled-coil domain"/>
    <property type="match status" value="1"/>
</dbReference>
<evidence type="ECO:0000313" key="7">
    <source>
        <dbReference type="Proteomes" id="UP001189813"/>
    </source>
</evidence>
<dbReference type="EMBL" id="CATZBU010000008">
    <property type="protein sequence ID" value="CAJ0799918.1"/>
    <property type="molecule type" value="Genomic_DNA"/>
</dbReference>
<dbReference type="SUPFAM" id="SSF57716">
    <property type="entry name" value="Glucocorticoid receptor-like (DNA-binding domain)"/>
    <property type="match status" value="1"/>
</dbReference>
<dbReference type="PROSITE" id="PS51128">
    <property type="entry name" value="ZF_DKSA_2"/>
    <property type="match status" value="1"/>
</dbReference>
<dbReference type="InterPro" id="IPR000962">
    <property type="entry name" value="Znf_DskA_TraR"/>
</dbReference>
<feature type="zinc finger region" description="dksA C4-type" evidence="4">
    <location>
        <begin position="87"/>
        <end position="111"/>
    </location>
</feature>
<keyword evidence="2" id="KW-0863">Zinc-finger</keyword>
<evidence type="ECO:0000256" key="3">
    <source>
        <dbReference type="ARBA" id="ARBA00022833"/>
    </source>
</evidence>
<sequence>MTRFTEAQWGRLRSLLDEQEARVQRQLAALGASAEPVPREAPFENAELADEEAGDQTNDVMLARYRSELEELSAARERMQQHNYGICVDCGEAIPFLRLQAQPTAMRCLSCQTAHERRWA</sequence>
<dbReference type="RefSeq" id="WP_316666924.1">
    <property type="nucleotide sequence ID" value="NZ_CATZBU010000008.1"/>
</dbReference>
<name>A0ABM9JPJ2_9RALS</name>
<evidence type="ECO:0000259" key="5">
    <source>
        <dbReference type="Pfam" id="PF01258"/>
    </source>
</evidence>
<evidence type="ECO:0000256" key="1">
    <source>
        <dbReference type="ARBA" id="ARBA00022723"/>
    </source>
</evidence>
<evidence type="ECO:0000313" key="6">
    <source>
        <dbReference type="EMBL" id="CAJ0799918.1"/>
    </source>
</evidence>
<keyword evidence="3" id="KW-0862">Zinc</keyword>
<proteinExistence type="predicted"/>
<accession>A0ABM9JPJ2</accession>
<dbReference type="Proteomes" id="UP001189813">
    <property type="component" value="Unassembled WGS sequence"/>
</dbReference>
<reference evidence="6 7" key="1">
    <citation type="submission" date="2023-07" db="EMBL/GenBank/DDBJ databases">
        <authorList>
            <person name="Peeters C."/>
        </authorList>
    </citation>
    <scope>NUCLEOTIDE SEQUENCE [LARGE SCALE GENOMIC DNA]</scope>
    <source>
        <strain evidence="6 7">LMG 19083</strain>
    </source>
</reference>
<comment type="caution">
    <text evidence="6">The sequence shown here is derived from an EMBL/GenBank/DDBJ whole genome shotgun (WGS) entry which is preliminary data.</text>
</comment>
<dbReference type="PANTHER" id="PTHR33823">
    <property type="entry name" value="RNA POLYMERASE-BINDING TRANSCRIPTION FACTOR DKSA-RELATED"/>
    <property type="match status" value="1"/>
</dbReference>
<protein>
    <submittedName>
        <fullName evidence="6">RNA polymerase-binding transcription factor DksA</fullName>
    </submittedName>
</protein>
<keyword evidence="1" id="KW-0479">Metal-binding</keyword>
<gene>
    <name evidence="6" type="primary">dksA_1</name>
    <name evidence="6" type="ORF">LMG19083_03369</name>
</gene>
<evidence type="ECO:0000256" key="2">
    <source>
        <dbReference type="ARBA" id="ARBA00022771"/>
    </source>
</evidence>
<organism evidence="6 7">
    <name type="scientific">Ralstonia psammae</name>
    <dbReference type="NCBI Taxonomy" id="3058598"/>
    <lineage>
        <taxon>Bacteria</taxon>
        <taxon>Pseudomonadati</taxon>
        <taxon>Pseudomonadota</taxon>
        <taxon>Betaproteobacteria</taxon>
        <taxon>Burkholderiales</taxon>
        <taxon>Burkholderiaceae</taxon>
        <taxon>Ralstonia</taxon>
    </lineage>
</organism>
<dbReference type="Pfam" id="PF01258">
    <property type="entry name" value="zf-dskA_traR"/>
    <property type="match status" value="1"/>
</dbReference>
<feature type="domain" description="Zinc finger DksA/TraR C4-type" evidence="5">
    <location>
        <begin position="83"/>
        <end position="117"/>
    </location>
</feature>